<evidence type="ECO:0000313" key="2">
    <source>
        <dbReference type="EnsemblPlants" id="ORUFI01G40980.1"/>
    </source>
</evidence>
<accession>A0A0E0N547</accession>
<feature type="compositionally biased region" description="Acidic residues" evidence="1">
    <location>
        <begin position="103"/>
        <end position="113"/>
    </location>
</feature>
<feature type="compositionally biased region" description="Low complexity" evidence="1">
    <location>
        <begin position="75"/>
        <end position="84"/>
    </location>
</feature>
<dbReference type="AlphaFoldDB" id="A0A0E0N547"/>
<dbReference type="Proteomes" id="UP000008022">
    <property type="component" value="Unassembled WGS sequence"/>
</dbReference>
<reference evidence="2" key="2">
    <citation type="submission" date="2015-06" db="UniProtKB">
        <authorList>
            <consortium name="EnsemblPlants"/>
        </authorList>
    </citation>
    <scope>IDENTIFICATION</scope>
</reference>
<evidence type="ECO:0000256" key="1">
    <source>
        <dbReference type="SAM" id="MobiDB-lite"/>
    </source>
</evidence>
<dbReference type="Gramene" id="ORUFI01G40980.1">
    <property type="protein sequence ID" value="ORUFI01G40980.1"/>
    <property type="gene ID" value="ORUFI01G40980"/>
</dbReference>
<sequence length="146" mass="15786">MSGAGSPLLPPSAQALLSSGPSGGGGAERGDDDERRRLSPPPSAGAGSPLLRAERRRRRGSGTLLSRPATRRWSRSWSSSSSLRLHFRPATRFRRRRRGAERGDDDEVGDAEWEGARRTSGCDSEELWWGARPSATHAQIRAGGAR</sequence>
<protein>
    <submittedName>
        <fullName evidence="2">Uncharacterized protein</fullName>
    </submittedName>
</protein>
<keyword evidence="3" id="KW-1185">Reference proteome</keyword>
<feature type="region of interest" description="Disordered" evidence="1">
    <location>
        <begin position="1"/>
        <end position="117"/>
    </location>
</feature>
<reference evidence="3" key="1">
    <citation type="submission" date="2013-06" db="EMBL/GenBank/DDBJ databases">
        <authorList>
            <person name="Zhao Q."/>
        </authorList>
    </citation>
    <scope>NUCLEOTIDE SEQUENCE</scope>
    <source>
        <strain evidence="3">cv. W1943</strain>
    </source>
</reference>
<proteinExistence type="predicted"/>
<feature type="compositionally biased region" description="Low complexity" evidence="1">
    <location>
        <begin position="1"/>
        <end position="20"/>
    </location>
</feature>
<dbReference type="HOGENOM" id="CLU_1780470_0_0_1"/>
<organism evidence="2 3">
    <name type="scientific">Oryza rufipogon</name>
    <name type="common">Brownbeard rice</name>
    <name type="synonym">Asian wild rice</name>
    <dbReference type="NCBI Taxonomy" id="4529"/>
    <lineage>
        <taxon>Eukaryota</taxon>
        <taxon>Viridiplantae</taxon>
        <taxon>Streptophyta</taxon>
        <taxon>Embryophyta</taxon>
        <taxon>Tracheophyta</taxon>
        <taxon>Spermatophyta</taxon>
        <taxon>Magnoliopsida</taxon>
        <taxon>Liliopsida</taxon>
        <taxon>Poales</taxon>
        <taxon>Poaceae</taxon>
        <taxon>BOP clade</taxon>
        <taxon>Oryzoideae</taxon>
        <taxon>Oryzeae</taxon>
        <taxon>Oryzinae</taxon>
        <taxon>Oryza</taxon>
    </lineage>
</organism>
<feature type="compositionally biased region" description="Basic and acidic residues" evidence="1">
    <location>
        <begin position="28"/>
        <end position="37"/>
    </location>
</feature>
<feature type="compositionally biased region" description="Basic residues" evidence="1">
    <location>
        <begin position="85"/>
        <end position="99"/>
    </location>
</feature>
<evidence type="ECO:0000313" key="3">
    <source>
        <dbReference type="Proteomes" id="UP000008022"/>
    </source>
</evidence>
<name>A0A0E0N547_ORYRU</name>
<dbReference type="EnsemblPlants" id="ORUFI01G40980.1">
    <property type="protein sequence ID" value="ORUFI01G40980.1"/>
    <property type="gene ID" value="ORUFI01G40980"/>
</dbReference>